<keyword evidence="1" id="KW-1133">Transmembrane helix</keyword>
<sequence length="262" mass="29972">MVAPCCCGISLMRGTQYVAIADVVLAILNISAITAHLDYTDEPHNLRLKSSYYSNIQWIPQWLAIAVLVCHIMQFFREVAARSKNRTGCFVWMCLNAPTILFTWVWVLLRLYELAVVYEYTEELKQEHEVSYFPGYNGGQQQHHDQIVPRTMLQNQHMALPPPMENNGVGIYPTFEQMPMPTQNHAYYELYNHQNYVPQPPPPPFQQPPPQYDTIVMEHNQNQPPPPPFFQVSGAGVGGAGNNFGKPDPMTPFMFPRDKNAF</sequence>
<feature type="transmembrane region" description="Helical" evidence="1">
    <location>
        <begin position="57"/>
        <end position="76"/>
    </location>
</feature>
<protein>
    <recommendedName>
        <fullName evidence="4">Transmembrane protein</fullName>
    </recommendedName>
</protein>
<keyword evidence="1" id="KW-0812">Transmembrane</keyword>
<gene>
    <name evidence="2" type="ORF">ODALV1_LOCUS9868</name>
</gene>
<organism evidence="2 3">
    <name type="scientific">Orchesella dallaii</name>
    <dbReference type="NCBI Taxonomy" id="48710"/>
    <lineage>
        <taxon>Eukaryota</taxon>
        <taxon>Metazoa</taxon>
        <taxon>Ecdysozoa</taxon>
        <taxon>Arthropoda</taxon>
        <taxon>Hexapoda</taxon>
        <taxon>Collembola</taxon>
        <taxon>Entomobryomorpha</taxon>
        <taxon>Entomobryoidea</taxon>
        <taxon>Orchesellidae</taxon>
        <taxon>Orchesellinae</taxon>
        <taxon>Orchesella</taxon>
    </lineage>
</organism>
<keyword evidence="3" id="KW-1185">Reference proteome</keyword>
<name>A0ABP1QCH5_9HEXA</name>
<proteinExistence type="predicted"/>
<evidence type="ECO:0000313" key="3">
    <source>
        <dbReference type="Proteomes" id="UP001642540"/>
    </source>
</evidence>
<comment type="caution">
    <text evidence="2">The sequence shown here is derived from an EMBL/GenBank/DDBJ whole genome shotgun (WGS) entry which is preliminary data.</text>
</comment>
<feature type="transmembrane region" description="Helical" evidence="1">
    <location>
        <begin position="17"/>
        <end position="37"/>
    </location>
</feature>
<accession>A0ABP1QCH5</accession>
<evidence type="ECO:0000313" key="2">
    <source>
        <dbReference type="EMBL" id="CAL8098221.1"/>
    </source>
</evidence>
<dbReference type="EMBL" id="CAXLJM020000030">
    <property type="protein sequence ID" value="CAL8098221.1"/>
    <property type="molecule type" value="Genomic_DNA"/>
</dbReference>
<reference evidence="2 3" key="1">
    <citation type="submission" date="2024-08" db="EMBL/GenBank/DDBJ databases">
        <authorList>
            <person name="Cucini C."/>
            <person name="Frati F."/>
        </authorList>
    </citation>
    <scope>NUCLEOTIDE SEQUENCE [LARGE SCALE GENOMIC DNA]</scope>
</reference>
<evidence type="ECO:0000256" key="1">
    <source>
        <dbReference type="SAM" id="Phobius"/>
    </source>
</evidence>
<evidence type="ECO:0008006" key="4">
    <source>
        <dbReference type="Google" id="ProtNLM"/>
    </source>
</evidence>
<feature type="transmembrane region" description="Helical" evidence="1">
    <location>
        <begin position="88"/>
        <end position="109"/>
    </location>
</feature>
<dbReference type="Proteomes" id="UP001642540">
    <property type="component" value="Unassembled WGS sequence"/>
</dbReference>
<keyword evidence="1" id="KW-0472">Membrane</keyword>